<dbReference type="GO" id="GO:0016410">
    <property type="term" value="F:N-acyltransferase activity"/>
    <property type="evidence" value="ECO:0007669"/>
    <property type="project" value="UniProtKB-UniRule"/>
</dbReference>
<evidence type="ECO:0000256" key="9">
    <source>
        <dbReference type="HAMAP-Rule" id="MF_01148"/>
    </source>
</evidence>
<dbReference type="EMBL" id="JAAONZ010000003">
    <property type="protein sequence ID" value="NHO65036.1"/>
    <property type="molecule type" value="Genomic_DNA"/>
</dbReference>
<comment type="function">
    <text evidence="9">Catalyzes the phospholipid dependent N-acylation of the N-terminal cysteine of apolipoprotein, the last step in lipoprotein maturation.</text>
</comment>
<dbReference type="Pfam" id="PF20154">
    <property type="entry name" value="LNT_N"/>
    <property type="match status" value="2"/>
</dbReference>
<dbReference type="Gene3D" id="3.60.110.10">
    <property type="entry name" value="Carbon-nitrogen hydrolase"/>
    <property type="match status" value="1"/>
</dbReference>
<proteinExistence type="inferred from homology"/>
<evidence type="ECO:0000256" key="8">
    <source>
        <dbReference type="ARBA" id="ARBA00023315"/>
    </source>
</evidence>
<dbReference type="RefSeq" id="WP_167183024.1">
    <property type="nucleotide sequence ID" value="NZ_JAAONZ010000003.1"/>
</dbReference>
<keyword evidence="12" id="KW-1185">Reference proteome</keyword>
<reference evidence="11" key="1">
    <citation type="submission" date="2020-03" db="EMBL/GenBank/DDBJ databases">
        <authorList>
            <person name="Guo F."/>
        </authorList>
    </citation>
    <scope>NUCLEOTIDE SEQUENCE</scope>
    <source>
        <strain evidence="11">JCM 30134</strain>
    </source>
</reference>
<keyword evidence="4 9" id="KW-0808">Transferase</keyword>
<feature type="transmembrane region" description="Helical" evidence="9">
    <location>
        <begin position="527"/>
        <end position="547"/>
    </location>
</feature>
<dbReference type="NCBIfam" id="TIGR00546">
    <property type="entry name" value="lnt"/>
    <property type="match status" value="1"/>
</dbReference>
<dbReference type="Proteomes" id="UP000787472">
    <property type="component" value="Unassembled WGS sequence"/>
</dbReference>
<dbReference type="CDD" id="cd07571">
    <property type="entry name" value="ALP_N-acyl_transferase"/>
    <property type="match status" value="1"/>
</dbReference>
<dbReference type="EC" id="2.3.1.269" evidence="9"/>
<evidence type="ECO:0000256" key="3">
    <source>
        <dbReference type="ARBA" id="ARBA00022475"/>
    </source>
</evidence>
<feature type="transmembrane region" description="Helical" evidence="9">
    <location>
        <begin position="70"/>
        <end position="88"/>
    </location>
</feature>
<dbReference type="AlphaFoldDB" id="A0A9E5JUY3"/>
<dbReference type="GO" id="GO:0042158">
    <property type="term" value="P:lipoprotein biosynthetic process"/>
    <property type="evidence" value="ECO:0007669"/>
    <property type="project" value="UniProtKB-UniRule"/>
</dbReference>
<dbReference type="SUPFAM" id="SSF56317">
    <property type="entry name" value="Carbon-nitrogen hydrolase"/>
    <property type="match status" value="1"/>
</dbReference>
<comment type="caution">
    <text evidence="11">The sequence shown here is derived from an EMBL/GenBank/DDBJ whole genome shotgun (WGS) entry which is preliminary data.</text>
</comment>
<dbReference type="GO" id="GO:0005886">
    <property type="term" value="C:plasma membrane"/>
    <property type="evidence" value="ECO:0007669"/>
    <property type="project" value="UniProtKB-SubCell"/>
</dbReference>
<dbReference type="PROSITE" id="PS50263">
    <property type="entry name" value="CN_HYDROLASE"/>
    <property type="match status" value="1"/>
</dbReference>
<evidence type="ECO:0000256" key="5">
    <source>
        <dbReference type="ARBA" id="ARBA00022692"/>
    </source>
</evidence>
<sequence>MTTLARTDTANSRLADLPQWLRVTIALCAGGLTPLALAPLGWWPLSILTPACFALLLWQQPIRQNFNISFAFGLGLFAVGASWVYVSIHDYGHAPLWLATLLTALFVSFLALVFALPFALTVWTPKVFQHPRFKPGTVNPRAFKKAAQATTAKANDQSSAAHVSVSSAMPLGPHLLCFSLIWVLGEWSRSWFLTGFPWLFAGYSQWPTPLAGWAPVTGVYGVSLAVLLSSCGLMYLLVGQKLTAKITTLAVLTGLWGGGQILRGIEWTTASAPPKQVSLVQANIPQEKKWQPSFLQPTLERYRELSKPAWQSDWVIWPEAAIPLLYHRALPFLEEVNQQAVATHTALITGILFDDQQRGDYYNSAAGLGLAAGIYHKTRLVPFGEYVPLENVLRGLIQFFNLPTSIINRGPENQAGLQIANLRLATAICYEIVYPDLVARHSENRDVILTISNDAWFGASWGPPQHLEMAQMRALETGRPVIRATNNGISAFITPKGQLTQTSEQFVQTVITGEVTPMQGFTPFMRWGSLPLIGVCFLLLMGVRGLVARRALP</sequence>
<dbReference type="HAMAP" id="MF_01148">
    <property type="entry name" value="Lnt"/>
    <property type="match status" value="1"/>
</dbReference>
<dbReference type="InterPro" id="IPR036526">
    <property type="entry name" value="C-N_Hydrolase_sf"/>
</dbReference>
<dbReference type="InterPro" id="IPR045378">
    <property type="entry name" value="LNT_N"/>
</dbReference>
<dbReference type="InterPro" id="IPR003010">
    <property type="entry name" value="C-N_Hydrolase"/>
</dbReference>
<comment type="subcellular location">
    <subcellularLocation>
        <location evidence="1 9">Cell membrane</location>
        <topology evidence="1 9">Multi-pass membrane protein</topology>
    </subcellularLocation>
</comment>
<feature type="transmembrane region" description="Helical" evidence="9">
    <location>
        <begin position="94"/>
        <end position="123"/>
    </location>
</feature>
<evidence type="ECO:0000256" key="1">
    <source>
        <dbReference type="ARBA" id="ARBA00004651"/>
    </source>
</evidence>
<evidence type="ECO:0000256" key="7">
    <source>
        <dbReference type="ARBA" id="ARBA00023136"/>
    </source>
</evidence>
<evidence type="ECO:0000259" key="10">
    <source>
        <dbReference type="PROSITE" id="PS50263"/>
    </source>
</evidence>
<keyword evidence="5 9" id="KW-0812">Transmembrane</keyword>
<dbReference type="PANTHER" id="PTHR38686:SF1">
    <property type="entry name" value="APOLIPOPROTEIN N-ACYLTRANSFERASE"/>
    <property type="match status" value="1"/>
</dbReference>
<dbReference type="Pfam" id="PF00795">
    <property type="entry name" value="CN_hydrolase"/>
    <property type="match status" value="1"/>
</dbReference>
<comment type="catalytic activity">
    <reaction evidence="9">
        <text>N-terminal S-1,2-diacyl-sn-glyceryl-L-cysteinyl-[lipoprotein] + a glycerophospholipid = N-acyl-S-1,2-diacyl-sn-glyceryl-L-cysteinyl-[lipoprotein] + a 2-acyl-sn-glycero-3-phospholipid + H(+)</text>
        <dbReference type="Rhea" id="RHEA:48228"/>
        <dbReference type="Rhea" id="RHEA-COMP:14681"/>
        <dbReference type="Rhea" id="RHEA-COMP:14684"/>
        <dbReference type="ChEBI" id="CHEBI:15378"/>
        <dbReference type="ChEBI" id="CHEBI:136912"/>
        <dbReference type="ChEBI" id="CHEBI:140656"/>
        <dbReference type="ChEBI" id="CHEBI:140657"/>
        <dbReference type="ChEBI" id="CHEBI:140660"/>
        <dbReference type="EC" id="2.3.1.269"/>
    </reaction>
</comment>
<keyword evidence="6 9" id="KW-1133">Transmembrane helix</keyword>
<feature type="domain" description="CN hydrolase" evidence="10">
    <location>
        <begin position="280"/>
        <end position="517"/>
    </location>
</feature>
<keyword evidence="3 9" id="KW-1003">Cell membrane</keyword>
<dbReference type="PANTHER" id="PTHR38686">
    <property type="entry name" value="APOLIPOPROTEIN N-ACYLTRANSFERASE"/>
    <property type="match status" value="1"/>
</dbReference>
<comment type="similarity">
    <text evidence="2 9">Belongs to the CN hydrolase family. Apolipoprotein N-acyltransferase subfamily.</text>
</comment>
<keyword evidence="7 9" id="KW-0472">Membrane</keyword>
<evidence type="ECO:0000256" key="2">
    <source>
        <dbReference type="ARBA" id="ARBA00010065"/>
    </source>
</evidence>
<comment type="pathway">
    <text evidence="9">Protein modification; lipoprotein biosynthesis (N-acyl transfer).</text>
</comment>
<accession>A0A9E5JUY3</accession>
<gene>
    <name evidence="9 11" type="primary">lnt</name>
    <name evidence="11" type="ORF">G8770_05715</name>
</gene>
<organism evidence="11 12">
    <name type="scientific">Pseudomaricurvus hydrocarbonicus</name>
    <dbReference type="NCBI Taxonomy" id="1470433"/>
    <lineage>
        <taxon>Bacteria</taxon>
        <taxon>Pseudomonadati</taxon>
        <taxon>Pseudomonadota</taxon>
        <taxon>Gammaproteobacteria</taxon>
        <taxon>Cellvibrionales</taxon>
        <taxon>Cellvibrionaceae</taxon>
        <taxon>Pseudomaricurvus</taxon>
    </lineage>
</organism>
<name>A0A9E5JUY3_9GAMM</name>
<protein>
    <recommendedName>
        <fullName evidence="9">Apolipoprotein N-acyltransferase</fullName>
        <shortName evidence="9">ALP N-acyltransferase</shortName>
        <ecNumber evidence="9">2.3.1.269</ecNumber>
    </recommendedName>
</protein>
<keyword evidence="8 9" id="KW-0012">Acyltransferase</keyword>
<evidence type="ECO:0000256" key="4">
    <source>
        <dbReference type="ARBA" id="ARBA00022679"/>
    </source>
</evidence>
<feature type="transmembrane region" description="Helical" evidence="9">
    <location>
        <begin position="219"/>
        <end position="238"/>
    </location>
</feature>
<dbReference type="InterPro" id="IPR004563">
    <property type="entry name" value="Apolipo_AcylTrfase"/>
</dbReference>
<evidence type="ECO:0000313" key="11">
    <source>
        <dbReference type="EMBL" id="NHO65036.1"/>
    </source>
</evidence>
<comment type="caution">
    <text evidence="9">Lacks conserved residue(s) required for the propagation of feature annotation.</text>
</comment>
<evidence type="ECO:0000313" key="12">
    <source>
        <dbReference type="Proteomes" id="UP000787472"/>
    </source>
</evidence>
<feature type="transmembrane region" description="Helical" evidence="9">
    <location>
        <begin position="40"/>
        <end position="58"/>
    </location>
</feature>
<evidence type="ECO:0000256" key="6">
    <source>
        <dbReference type="ARBA" id="ARBA00022989"/>
    </source>
</evidence>